<reference evidence="2" key="1">
    <citation type="submission" date="2021-02" db="EMBL/GenBank/DDBJ databases">
        <title>Phycicoccus sp. MQZ13P-5T, whole genome shotgun sequence.</title>
        <authorList>
            <person name="Tuo L."/>
        </authorList>
    </citation>
    <scope>NUCLEOTIDE SEQUENCE</scope>
    <source>
        <strain evidence="2">MQZ13P-5</strain>
    </source>
</reference>
<dbReference type="Pfam" id="PF18726">
    <property type="entry name" value="HEPN_SAV_6107"/>
    <property type="match status" value="1"/>
</dbReference>
<dbReference type="InterPro" id="IPR040891">
    <property type="entry name" value="HEPN_SAV_6107"/>
</dbReference>
<evidence type="ECO:0000313" key="3">
    <source>
        <dbReference type="Proteomes" id="UP001430172"/>
    </source>
</evidence>
<feature type="domain" description="SAV-6107-like HEPN" evidence="1">
    <location>
        <begin position="28"/>
        <end position="116"/>
    </location>
</feature>
<gene>
    <name evidence="2" type="ORF">JQN70_18910</name>
</gene>
<organism evidence="2 3">
    <name type="scientific">Phycicoccus sonneratiae</name>
    <dbReference type="NCBI Taxonomy" id="2807628"/>
    <lineage>
        <taxon>Bacteria</taxon>
        <taxon>Bacillati</taxon>
        <taxon>Actinomycetota</taxon>
        <taxon>Actinomycetes</taxon>
        <taxon>Micrococcales</taxon>
        <taxon>Intrasporangiaceae</taxon>
        <taxon>Phycicoccus</taxon>
    </lineage>
</organism>
<dbReference type="EMBL" id="JAFDVD010000026">
    <property type="protein sequence ID" value="MBM6402470.1"/>
    <property type="molecule type" value="Genomic_DNA"/>
</dbReference>
<dbReference type="RefSeq" id="WP_204132933.1">
    <property type="nucleotide sequence ID" value="NZ_JAFDVD010000026.1"/>
</dbReference>
<accession>A0ABS2CRF1</accession>
<dbReference type="Proteomes" id="UP001430172">
    <property type="component" value="Unassembled WGS sequence"/>
</dbReference>
<sequence>MPDAETTLDLLERSREALTRGYTDTLASARHLDASLAALRAAAALVSSRPGATPAGNGPHDVWALAARTAPELAEWTQRFAAVTGDRVGVETGLVRVSAREADDLLREAETFVDLVAARLGVPVAHATRRLVPVRSA</sequence>
<keyword evidence="3" id="KW-1185">Reference proteome</keyword>
<evidence type="ECO:0000313" key="2">
    <source>
        <dbReference type="EMBL" id="MBM6402470.1"/>
    </source>
</evidence>
<name>A0ABS2CRF1_9MICO</name>
<comment type="caution">
    <text evidence="2">The sequence shown here is derived from an EMBL/GenBank/DDBJ whole genome shotgun (WGS) entry which is preliminary data.</text>
</comment>
<proteinExistence type="predicted"/>
<protein>
    <recommendedName>
        <fullName evidence="1">SAV-6107-like HEPN domain-containing protein</fullName>
    </recommendedName>
</protein>
<evidence type="ECO:0000259" key="1">
    <source>
        <dbReference type="Pfam" id="PF18726"/>
    </source>
</evidence>